<feature type="domain" description="Carbohydrate kinase FGGY N-terminal" evidence="6">
    <location>
        <begin position="8"/>
        <end position="249"/>
    </location>
</feature>
<feature type="domain" description="Carbohydrate kinase FGGY C-terminal" evidence="7">
    <location>
        <begin position="260"/>
        <end position="434"/>
    </location>
</feature>
<dbReference type="InterPro" id="IPR018484">
    <property type="entry name" value="FGGY_N"/>
</dbReference>
<evidence type="ECO:0000256" key="4">
    <source>
        <dbReference type="ARBA" id="ARBA00022777"/>
    </source>
</evidence>
<dbReference type="AlphaFoldDB" id="A0A3B1DKN0"/>
<evidence type="ECO:0000256" key="2">
    <source>
        <dbReference type="ARBA" id="ARBA00022679"/>
    </source>
</evidence>
<dbReference type="PANTHER" id="PTHR10196">
    <property type="entry name" value="SUGAR KINASE"/>
    <property type="match status" value="1"/>
</dbReference>
<sequence length="474" mass="52574">MNPANHSLYLALDQGGHASRALIFDQSGKIIAQSHRKIETQYPQCDWVEHDAEALVTSLQWAMQDVISQLGRQKNRIIAAGLATQRSSIVSWHRKSGRALSKVISWQDRRAADFMQTLEKQRINIHKRTGLFPSAHHGASKLRWSLLHLPEVQKAQKEGMLSMGPLASFLSARLTQTERALSDPANAARTLLWNIKTENWDTSLLKRFGIPLSILPFCVNSSAAFGRMAVSGLNIPLKLVTGDQSAALFQEGPPRKHAIYINIGTGAFLQKIIKDQQTKTSRLLSSVVFSEKSHRQYALEGTVNGAGAALAWFSKENQIAPWPKEAEDWLQKILTPPIFINGIGGVGSPFWEPHIKSRFIGKGNTAARFTAVVESILFLIKANLDEMNQSPKILILSGGLSASDLLCQKLANLSRTPVLQSKEQEATARGLAYLLGKFEVKISDSKDFSPQPAPQLQSRYLQWLKTMMSLPNSR</sequence>
<gene>
    <name evidence="8" type="ORF">MNBD_NITROSPIRAE01-368</name>
</gene>
<organism evidence="8">
    <name type="scientific">hydrothermal vent metagenome</name>
    <dbReference type="NCBI Taxonomy" id="652676"/>
    <lineage>
        <taxon>unclassified sequences</taxon>
        <taxon>metagenomes</taxon>
        <taxon>ecological metagenomes</taxon>
    </lineage>
</organism>
<evidence type="ECO:0000256" key="1">
    <source>
        <dbReference type="ARBA" id="ARBA00009156"/>
    </source>
</evidence>
<dbReference type="PANTHER" id="PTHR10196:SF69">
    <property type="entry name" value="GLYCEROL KINASE"/>
    <property type="match status" value="1"/>
</dbReference>
<dbReference type="GO" id="GO:0006071">
    <property type="term" value="P:glycerol metabolic process"/>
    <property type="evidence" value="ECO:0007669"/>
    <property type="project" value="TreeGrafter"/>
</dbReference>
<keyword evidence="5" id="KW-0067">ATP-binding</keyword>
<dbReference type="InterPro" id="IPR018485">
    <property type="entry name" value="FGGY_C"/>
</dbReference>
<accession>A0A3B1DKN0</accession>
<dbReference type="Gene3D" id="3.30.420.40">
    <property type="match status" value="2"/>
</dbReference>
<evidence type="ECO:0000259" key="7">
    <source>
        <dbReference type="Pfam" id="PF02782"/>
    </source>
</evidence>
<evidence type="ECO:0000256" key="5">
    <source>
        <dbReference type="ARBA" id="ARBA00022840"/>
    </source>
</evidence>
<evidence type="ECO:0000259" key="6">
    <source>
        <dbReference type="Pfam" id="PF00370"/>
    </source>
</evidence>
<dbReference type="GO" id="GO:0005524">
    <property type="term" value="F:ATP binding"/>
    <property type="evidence" value="ECO:0007669"/>
    <property type="project" value="UniProtKB-KW"/>
</dbReference>
<dbReference type="Pfam" id="PF00370">
    <property type="entry name" value="FGGY_N"/>
    <property type="match status" value="1"/>
</dbReference>
<dbReference type="InterPro" id="IPR043129">
    <property type="entry name" value="ATPase_NBD"/>
</dbReference>
<name>A0A3B1DKN0_9ZZZZ</name>
<dbReference type="GO" id="GO:0005829">
    <property type="term" value="C:cytosol"/>
    <property type="evidence" value="ECO:0007669"/>
    <property type="project" value="TreeGrafter"/>
</dbReference>
<comment type="similarity">
    <text evidence="1">Belongs to the FGGY kinase family.</text>
</comment>
<protein>
    <submittedName>
        <fullName evidence="8">Glycerol kinase</fullName>
        <ecNumber evidence="8">2.7.1.30</ecNumber>
    </submittedName>
</protein>
<dbReference type="InterPro" id="IPR000577">
    <property type="entry name" value="Carb_kinase_FGGY"/>
</dbReference>
<keyword evidence="3" id="KW-0547">Nucleotide-binding</keyword>
<dbReference type="SUPFAM" id="SSF53067">
    <property type="entry name" value="Actin-like ATPase domain"/>
    <property type="match status" value="2"/>
</dbReference>
<dbReference type="GO" id="GO:0004370">
    <property type="term" value="F:glycerol kinase activity"/>
    <property type="evidence" value="ECO:0007669"/>
    <property type="project" value="UniProtKB-EC"/>
</dbReference>
<dbReference type="Pfam" id="PF02782">
    <property type="entry name" value="FGGY_C"/>
    <property type="match status" value="1"/>
</dbReference>
<evidence type="ECO:0000313" key="8">
    <source>
        <dbReference type="EMBL" id="VAX32245.1"/>
    </source>
</evidence>
<dbReference type="PIRSF" id="PIRSF000538">
    <property type="entry name" value="GlpK"/>
    <property type="match status" value="1"/>
</dbReference>
<proteinExistence type="inferred from homology"/>
<reference evidence="8" key="1">
    <citation type="submission" date="2018-06" db="EMBL/GenBank/DDBJ databases">
        <authorList>
            <person name="Zhirakovskaya E."/>
        </authorList>
    </citation>
    <scope>NUCLEOTIDE SEQUENCE</scope>
</reference>
<dbReference type="EMBL" id="UOGF01000085">
    <property type="protein sequence ID" value="VAX32245.1"/>
    <property type="molecule type" value="Genomic_DNA"/>
</dbReference>
<evidence type="ECO:0000256" key="3">
    <source>
        <dbReference type="ARBA" id="ARBA00022741"/>
    </source>
</evidence>
<dbReference type="EC" id="2.7.1.30" evidence="8"/>
<keyword evidence="2 8" id="KW-0808">Transferase</keyword>
<keyword evidence="4 8" id="KW-0418">Kinase</keyword>